<feature type="region of interest" description="Disordered" evidence="1">
    <location>
        <begin position="542"/>
        <end position="621"/>
    </location>
</feature>
<feature type="compositionally biased region" description="Pro residues" evidence="1">
    <location>
        <begin position="1208"/>
        <end position="1221"/>
    </location>
</feature>
<dbReference type="InterPro" id="IPR003169">
    <property type="entry name" value="GYF"/>
</dbReference>
<dbReference type="SUPFAM" id="SSF55277">
    <property type="entry name" value="GYF domain"/>
    <property type="match status" value="1"/>
</dbReference>
<dbReference type="Proteomes" id="UP000799770">
    <property type="component" value="Unassembled WGS sequence"/>
</dbReference>
<feature type="region of interest" description="Disordered" evidence="1">
    <location>
        <begin position="1539"/>
        <end position="1592"/>
    </location>
</feature>
<feature type="compositionally biased region" description="Low complexity" evidence="1">
    <location>
        <begin position="1185"/>
        <end position="1202"/>
    </location>
</feature>
<dbReference type="InterPro" id="IPR051640">
    <property type="entry name" value="GRB10-interact_GYF"/>
</dbReference>
<dbReference type="EMBL" id="ML977340">
    <property type="protein sequence ID" value="KAF2109925.1"/>
    <property type="molecule type" value="Genomic_DNA"/>
</dbReference>
<feature type="compositionally biased region" description="Polar residues" evidence="1">
    <location>
        <begin position="1341"/>
        <end position="1357"/>
    </location>
</feature>
<feature type="compositionally biased region" description="Polar residues" evidence="1">
    <location>
        <begin position="379"/>
        <end position="398"/>
    </location>
</feature>
<feature type="region of interest" description="Disordered" evidence="1">
    <location>
        <begin position="115"/>
        <end position="526"/>
    </location>
</feature>
<feature type="compositionally biased region" description="Polar residues" evidence="1">
    <location>
        <begin position="480"/>
        <end position="493"/>
    </location>
</feature>
<evidence type="ECO:0000313" key="3">
    <source>
        <dbReference type="EMBL" id="KAF2109925.1"/>
    </source>
</evidence>
<feature type="region of interest" description="Disordered" evidence="1">
    <location>
        <begin position="750"/>
        <end position="790"/>
    </location>
</feature>
<dbReference type="GO" id="GO:0005829">
    <property type="term" value="C:cytosol"/>
    <property type="evidence" value="ECO:0007669"/>
    <property type="project" value="TreeGrafter"/>
</dbReference>
<feature type="region of interest" description="Disordered" evidence="1">
    <location>
        <begin position="1421"/>
        <end position="1466"/>
    </location>
</feature>
<gene>
    <name evidence="3" type="ORF">BDV96DRAFT_554111</name>
</gene>
<feature type="compositionally biased region" description="Polar residues" evidence="1">
    <location>
        <begin position="606"/>
        <end position="617"/>
    </location>
</feature>
<organism evidence="3 4">
    <name type="scientific">Lophiotrema nucula</name>
    <dbReference type="NCBI Taxonomy" id="690887"/>
    <lineage>
        <taxon>Eukaryota</taxon>
        <taxon>Fungi</taxon>
        <taxon>Dikarya</taxon>
        <taxon>Ascomycota</taxon>
        <taxon>Pezizomycotina</taxon>
        <taxon>Dothideomycetes</taxon>
        <taxon>Pleosporomycetidae</taxon>
        <taxon>Pleosporales</taxon>
        <taxon>Lophiotremataceae</taxon>
        <taxon>Lophiotrema</taxon>
    </lineage>
</organism>
<feature type="region of interest" description="Disordered" evidence="1">
    <location>
        <begin position="959"/>
        <end position="986"/>
    </location>
</feature>
<dbReference type="SMART" id="SM00444">
    <property type="entry name" value="GYF"/>
    <property type="match status" value="1"/>
</dbReference>
<feature type="compositionally biased region" description="Polar residues" evidence="1">
    <location>
        <begin position="121"/>
        <end position="131"/>
    </location>
</feature>
<dbReference type="PANTHER" id="PTHR14445">
    <property type="entry name" value="GRB10 INTERACTING GYF PROTEIN"/>
    <property type="match status" value="1"/>
</dbReference>
<feature type="compositionally biased region" description="Polar residues" evidence="1">
    <location>
        <begin position="976"/>
        <end position="986"/>
    </location>
</feature>
<feature type="compositionally biased region" description="Basic and acidic residues" evidence="1">
    <location>
        <begin position="1270"/>
        <end position="1298"/>
    </location>
</feature>
<feature type="compositionally biased region" description="Polar residues" evidence="1">
    <location>
        <begin position="55"/>
        <end position="68"/>
    </location>
</feature>
<feature type="compositionally biased region" description="Basic and acidic residues" evidence="1">
    <location>
        <begin position="277"/>
        <end position="286"/>
    </location>
</feature>
<feature type="region of interest" description="Disordered" evidence="1">
    <location>
        <begin position="1"/>
        <end position="85"/>
    </location>
</feature>
<evidence type="ECO:0000313" key="4">
    <source>
        <dbReference type="Proteomes" id="UP000799770"/>
    </source>
</evidence>
<feature type="region of interest" description="Disordered" evidence="1">
    <location>
        <begin position="1162"/>
        <end position="1369"/>
    </location>
</feature>
<feature type="compositionally biased region" description="Low complexity" evidence="1">
    <location>
        <begin position="42"/>
        <end position="54"/>
    </location>
</feature>
<accession>A0A6A5YRY9</accession>
<sequence length="1592" mass="167268">MAPTFASAAAGNSANSSRGDSGGDWGRRANGATQTFRRPSHATTLSGSTTAATSRDGSGSLNASSSNPGIYVPPHAQSGRNGSVVEGRYSRSQLLQLFQEQQASDELRDGLSSLFVGSWEPNISNGTSSASWGRRDDHGREGQGGVDLCWDKDGGILPLSLNELTEEEKETFTSSVNSPLKPPAQNPNKEGTPKEGLSLRKSSISQGAGAYGLSSPTSTRPSARRRDTNEYPFPSNNLASPAGASRFPRDESSAVTPPPALVRRRTDFKEQGPGGGPEERDREKAGAENAAPFGSLKRTTTAPMNPAIGQSPWSSSSPMGAFGSFANPQSEKKAGFGSLRGESRFKGLMGKASTEELDNTAKEKSSIGNLARVSEAEGSRQSNSWMEARSNRPTSNDTDPFPDDEYRSGSAALGGGQDLSPARPQGLGAFTTPHKQDHRDDTGFSAFGMTAGNAGLRDIFQGRDNFSHQTPQHRGDPSQEPMSPTDTNPYQSPEHTKGDNDDAESDGSDIQNTQFPGMGSFQVDPPVGAGLHAYGGLVGLNRGPAAFEPPPSDRSQTSSTGPRAFPSLPGLGTLPGLGGSTTWSSGQQAIGTPVREKGHGGGFDSMYNSGELQSPSHTGLGSSALFGGGSAFGGSGTMGRTSRLGSLFPLAMQDQMRVDQQHRQSVDEGSTDGERLAGLTGTFGRGAFSQAPGGAVPARDTDSPFRSGRGVFDAFTGGLDGGSQGLRTSDHDPIAAAFGQASGAASSSVLGTSAQHAIGQTRTAQPSASSQPPSVSSPASSQPPPPQQRTMVMPDRMRWIYRDPQGNTQGPWTGLEMHDWYKAGFFSPELLVKKYEDPDYEPLAQLIRRIGNSREPFLVPQIGIPHGPATSQPGNSWGAAGPPTGATAPIGAAAGAQPPFANSFPSFGTTLTAEQQNALERRKQEEQYLMARQKEHLAAQQAMAKQAQLGMGPHGMLPHQLHHHSSAHSLHSQPSYGSITSPGGYQPSPTQAPIPGGPAVPGLFENTFRPGPVPGLGPIGGSGLDVLGNIREEELPAGMDRLNLGRTGQPPFGTAPVPFGQQQPDSNAHAQQVAAMLNDRARLQREQAEYDVTQRAPHNEQQAAQASADRLQQFQDLRLQTDLEHPTTAPPPEGIIGKPFASSLEPREHHEDFNLPEPRYQQHASYAEDVPQPKSEHLSLTEQVQKAASSKQSPAPQSPWQKVEPVIHPFPPPPSQSPLPAPAAQRKPIVADSLAGESRPETPSAETPSASLAPWAKEPAEAPRGPSLKEIQEAEARKAAEREAIAAAARREAAEKEFMSVAQSTTVQPGLPATSTWGSGASPSTPSGASPSVWSAKPLASKTTGTQSSAKKTLQQIQKEEEARKQRAAATAITASAFGAASQNLSSGKRYADLASKHTPAPPGINTLGGAWTTVGASGKVKTPGGAAPPAPSVLRSASGGVIPPVVTKKPTVTRNTTMSSQLGRANAEEEFRKWAVGELGHDLKKGINADEFVSTLLSFPADIEIITETVHSASSTVDSRHFAEEFLRRRKLADKGLIDNTTPATPVELKSGSGGWNEVAKKGGPSTQQQQGPLDSGNFKVVAAKKKGAKR</sequence>
<feature type="compositionally biased region" description="Low complexity" evidence="1">
    <location>
        <begin position="1444"/>
        <end position="1454"/>
    </location>
</feature>
<dbReference type="PROSITE" id="PS50829">
    <property type="entry name" value="GYF"/>
    <property type="match status" value="1"/>
</dbReference>
<name>A0A6A5YRY9_9PLEO</name>
<protein>
    <recommendedName>
        <fullName evidence="2">GYF domain-containing protein</fullName>
    </recommendedName>
</protein>
<reference evidence="3" key="1">
    <citation type="journal article" date="2020" name="Stud. Mycol.">
        <title>101 Dothideomycetes genomes: a test case for predicting lifestyles and emergence of pathogens.</title>
        <authorList>
            <person name="Haridas S."/>
            <person name="Albert R."/>
            <person name="Binder M."/>
            <person name="Bloem J."/>
            <person name="Labutti K."/>
            <person name="Salamov A."/>
            <person name="Andreopoulos B."/>
            <person name="Baker S."/>
            <person name="Barry K."/>
            <person name="Bills G."/>
            <person name="Bluhm B."/>
            <person name="Cannon C."/>
            <person name="Castanera R."/>
            <person name="Culley D."/>
            <person name="Daum C."/>
            <person name="Ezra D."/>
            <person name="Gonzalez J."/>
            <person name="Henrissat B."/>
            <person name="Kuo A."/>
            <person name="Liang C."/>
            <person name="Lipzen A."/>
            <person name="Lutzoni F."/>
            <person name="Magnuson J."/>
            <person name="Mondo S."/>
            <person name="Nolan M."/>
            <person name="Ohm R."/>
            <person name="Pangilinan J."/>
            <person name="Park H.-J."/>
            <person name="Ramirez L."/>
            <person name="Alfaro M."/>
            <person name="Sun H."/>
            <person name="Tritt A."/>
            <person name="Yoshinaga Y."/>
            <person name="Zwiers L.-H."/>
            <person name="Turgeon B."/>
            <person name="Goodwin S."/>
            <person name="Spatafora J."/>
            <person name="Crous P."/>
            <person name="Grigoriev I."/>
        </authorList>
    </citation>
    <scope>NUCLEOTIDE SEQUENCE</scope>
    <source>
        <strain evidence="3">CBS 627.86</strain>
    </source>
</reference>
<dbReference type="OrthoDB" id="48509at2759"/>
<feature type="compositionally biased region" description="Polar residues" evidence="1">
    <location>
        <begin position="1455"/>
        <end position="1464"/>
    </location>
</feature>
<feature type="compositionally biased region" description="Low complexity" evidence="1">
    <location>
        <begin position="1"/>
        <end position="19"/>
    </location>
</feature>
<dbReference type="PANTHER" id="PTHR14445:SF36">
    <property type="entry name" value="FI03272P-RELATED"/>
    <property type="match status" value="1"/>
</dbReference>
<dbReference type="Gene3D" id="3.30.1490.40">
    <property type="match status" value="1"/>
</dbReference>
<feature type="compositionally biased region" description="Low complexity" evidence="1">
    <location>
        <begin position="764"/>
        <end position="780"/>
    </location>
</feature>
<feature type="compositionally biased region" description="Low complexity" evidence="1">
    <location>
        <begin position="1313"/>
        <end position="1332"/>
    </location>
</feature>
<evidence type="ECO:0000256" key="1">
    <source>
        <dbReference type="SAM" id="MobiDB-lite"/>
    </source>
</evidence>
<dbReference type="InterPro" id="IPR035445">
    <property type="entry name" value="GYF-like_dom_sf"/>
</dbReference>
<keyword evidence="4" id="KW-1185">Reference proteome</keyword>
<evidence type="ECO:0000259" key="2">
    <source>
        <dbReference type="PROSITE" id="PS50829"/>
    </source>
</evidence>
<proteinExistence type="predicted"/>
<feature type="region of interest" description="Disordered" evidence="1">
    <location>
        <begin position="687"/>
        <end position="709"/>
    </location>
</feature>
<dbReference type="Pfam" id="PF02213">
    <property type="entry name" value="GYF"/>
    <property type="match status" value="1"/>
</dbReference>
<feature type="domain" description="GYF" evidence="2">
    <location>
        <begin position="796"/>
        <end position="851"/>
    </location>
</feature>